<sequence>MRLQFVHGVFTLICGSILVCGLLAPNCDGSTLKNGGKQTWGYVEVRPGANMFWWLYYTTATVDYTKKPLILWLQGGPGASSAGYGNFMEIGPLDVNLQNRTFSWVDYANVLFVDNPVGSGFSYVNDTNLLCKNNSQITADLITLITEFLDKVPEFQDIPLYIFSESYGGKMAAQFTMKLYKKILTKKIKCNLKGVSLGDSWISPEDSVLTWAPYLFSTSLIDNAGFAEINASAYNVKEAIAKGHYVEATDLFDKTEDIISKCTNGVNVYNIMQFDDDAKSYATSAETKDDSRRRNYPSVNSILTSIFGQKLVEQQNTVAELSHEEKLENKWNSKMKQLGGKWLRKYHGDPLTELMNGQIKHMLRIIPKNVTWGGQSQEVFQALAGDFMKPVISIVESLLNTTPLYVNVYSGQLDMIVDTIGTVRWVEKMKWAGIKDWMSAERKHITVANSTEMFVKSFKNFGFYWVLKSGHMVPGDAPETAAEMMQIITSLKKVKA</sequence>
<keyword evidence="6" id="KW-0325">Glycoprotein</keyword>
<comment type="caution">
    <text evidence="8">The sequence shown here is derived from an EMBL/GenBank/DDBJ whole genome shotgun (WGS) entry which is preliminary data.</text>
</comment>
<keyword evidence="2 7" id="KW-0121">Carboxypeptidase</keyword>
<dbReference type="PANTHER" id="PTHR11802">
    <property type="entry name" value="SERINE PROTEASE FAMILY S10 SERINE CARBOXYPEPTIDASE"/>
    <property type="match status" value="1"/>
</dbReference>
<dbReference type="EMBL" id="CAXLJM020000032">
    <property type="protein sequence ID" value="CAL8100254.1"/>
    <property type="molecule type" value="Genomic_DNA"/>
</dbReference>
<feature type="chain" id="PRO_5044990803" description="Carboxypeptidase" evidence="7">
    <location>
        <begin position="30"/>
        <end position="496"/>
    </location>
</feature>
<dbReference type="Proteomes" id="UP001642540">
    <property type="component" value="Unassembled WGS sequence"/>
</dbReference>
<dbReference type="SUPFAM" id="SSF53474">
    <property type="entry name" value="alpha/beta-Hydrolases"/>
    <property type="match status" value="1"/>
</dbReference>
<evidence type="ECO:0000256" key="3">
    <source>
        <dbReference type="ARBA" id="ARBA00022670"/>
    </source>
</evidence>
<keyword evidence="9" id="KW-1185">Reference proteome</keyword>
<dbReference type="PANTHER" id="PTHR11802:SF3">
    <property type="entry name" value="RETINOID-INDUCIBLE SERINE CARBOXYPEPTIDASE"/>
    <property type="match status" value="1"/>
</dbReference>
<proteinExistence type="inferred from homology"/>
<keyword evidence="4 7" id="KW-0732">Signal</keyword>
<evidence type="ECO:0000313" key="8">
    <source>
        <dbReference type="EMBL" id="CAL8100254.1"/>
    </source>
</evidence>
<evidence type="ECO:0000256" key="5">
    <source>
        <dbReference type="ARBA" id="ARBA00022801"/>
    </source>
</evidence>
<evidence type="ECO:0000256" key="1">
    <source>
        <dbReference type="ARBA" id="ARBA00009431"/>
    </source>
</evidence>
<evidence type="ECO:0000256" key="7">
    <source>
        <dbReference type="RuleBase" id="RU361156"/>
    </source>
</evidence>
<evidence type="ECO:0000256" key="2">
    <source>
        <dbReference type="ARBA" id="ARBA00022645"/>
    </source>
</evidence>
<dbReference type="InterPro" id="IPR018202">
    <property type="entry name" value="Ser_caboxypep_ser_AS"/>
</dbReference>
<name>A0ABP1QEN2_9HEXA</name>
<keyword evidence="3 7" id="KW-0645">Protease</keyword>
<keyword evidence="5 7" id="KW-0378">Hydrolase</keyword>
<gene>
    <name evidence="8" type="ORF">ODALV1_LOCUS10487</name>
</gene>
<dbReference type="PRINTS" id="PR00724">
    <property type="entry name" value="CRBOXYPTASEC"/>
</dbReference>
<dbReference type="Pfam" id="PF00450">
    <property type="entry name" value="Peptidase_S10"/>
    <property type="match status" value="1"/>
</dbReference>
<protein>
    <recommendedName>
        <fullName evidence="7">Carboxypeptidase</fullName>
        <ecNumber evidence="7">3.4.16.-</ecNumber>
    </recommendedName>
</protein>
<dbReference type="PROSITE" id="PS00131">
    <property type="entry name" value="CARBOXYPEPT_SER_SER"/>
    <property type="match status" value="1"/>
</dbReference>
<reference evidence="8 9" key="1">
    <citation type="submission" date="2024-08" db="EMBL/GenBank/DDBJ databases">
        <authorList>
            <person name="Cucini C."/>
            <person name="Frati F."/>
        </authorList>
    </citation>
    <scope>NUCLEOTIDE SEQUENCE [LARGE SCALE GENOMIC DNA]</scope>
</reference>
<organism evidence="8 9">
    <name type="scientific">Orchesella dallaii</name>
    <dbReference type="NCBI Taxonomy" id="48710"/>
    <lineage>
        <taxon>Eukaryota</taxon>
        <taxon>Metazoa</taxon>
        <taxon>Ecdysozoa</taxon>
        <taxon>Arthropoda</taxon>
        <taxon>Hexapoda</taxon>
        <taxon>Collembola</taxon>
        <taxon>Entomobryomorpha</taxon>
        <taxon>Entomobryoidea</taxon>
        <taxon>Orchesellidae</taxon>
        <taxon>Orchesellinae</taxon>
        <taxon>Orchesella</taxon>
    </lineage>
</organism>
<comment type="similarity">
    <text evidence="1 7">Belongs to the peptidase S10 family.</text>
</comment>
<dbReference type="EC" id="3.4.16.-" evidence="7"/>
<evidence type="ECO:0000256" key="6">
    <source>
        <dbReference type="ARBA" id="ARBA00023180"/>
    </source>
</evidence>
<dbReference type="Gene3D" id="3.40.50.1820">
    <property type="entry name" value="alpha/beta hydrolase"/>
    <property type="match status" value="1"/>
</dbReference>
<evidence type="ECO:0000256" key="4">
    <source>
        <dbReference type="ARBA" id="ARBA00022729"/>
    </source>
</evidence>
<feature type="signal peptide" evidence="7">
    <location>
        <begin position="1"/>
        <end position="29"/>
    </location>
</feature>
<dbReference type="InterPro" id="IPR029058">
    <property type="entry name" value="AB_hydrolase_fold"/>
</dbReference>
<accession>A0ABP1QEN2</accession>
<dbReference type="InterPro" id="IPR001563">
    <property type="entry name" value="Peptidase_S10"/>
</dbReference>
<evidence type="ECO:0000313" key="9">
    <source>
        <dbReference type="Proteomes" id="UP001642540"/>
    </source>
</evidence>